<reference evidence="3" key="1">
    <citation type="submission" date="2022-12" db="EMBL/GenBank/DDBJ databases">
        <title>Chromosome-level genome assembly of the bean flower thrips Megalurothrips usitatus.</title>
        <authorList>
            <person name="Ma L."/>
            <person name="Liu Q."/>
            <person name="Li H."/>
            <person name="Cai W."/>
        </authorList>
    </citation>
    <scope>NUCLEOTIDE SEQUENCE</scope>
    <source>
        <strain evidence="3">Cailab_2022a</strain>
    </source>
</reference>
<evidence type="ECO:0000313" key="3">
    <source>
        <dbReference type="EMBL" id="KAJ1530279.1"/>
    </source>
</evidence>
<dbReference type="Proteomes" id="UP001075354">
    <property type="component" value="Chromosome 2"/>
</dbReference>
<dbReference type="Gene3D" id="3.30.70.270">
    <property type="match status" value="1"/>
</dbReference>
<feature type="region of interest" description="Disordered" evidence="1">
    <location>
        <begin position="523"/>
        <end position="559"/>
    </location>
</feature>
<dbReference type="SUPFAM" id="SSF56672">
    <property type="entry name" value="DNA/RNA polymerases"/>
    <property type="match status" value="1"/>
</dbReference>
<gene>
    <name evidence="3" type="ORF">ONE63_005201</name>
</gene>
<dbReference type="Pfam" id="PF00078">
    <property type="entry name" value="RVT_1"/>
    <property type="match status" value="1"/>
</dbReference>
<proteinExistence type="predicted"/>
<comment type="caution">
    <text evidence="3">The sequence shown here is derived from an EMBL/GenBank/DDBJ whole genome shotgun (WGS) entry which is preliminary data.</text>
</comment>
<evidence type="ECO:0000256" key="1">
    <source>
        <dbReference type="SAM" id="MobiDB-lite"/>
    </source>
</evidence>
<dbReference type="PROSITE" id="PS50878">
    <property type="entry name" value="RT_POL"/>
    <property type="match status" value="1"/>
</dbReference>
<protein>
    <recommendedName>
        <fullName evidence="2">Reverse transcriptase domain-containing protein</fullName>
    </recommendedName>
</protein>
<accession>A0AAV7Y1Z9</accession>
<name>A0AAV7Y1Z9_9NEOP</name>
<dbReference type="AlphaFoldDB" id="A0AAV7Y1Z9"/>
<keyword evidence="4" id="KW-1185">Reference proteome</keyword>
<evidence type="ECO:0000313" key="4">
    <source>
        <dbReference type="Proteomes" id="UP001075354"/>
    </source>
</evidence>
<dbReference type="EMBL" id="JAPTSV010000002">
    <property type="protein sequence ID" value="KAJ1530279.1"/>
    <property type="molecule type" value="Genomic_DNA"/>
</dbReference>
<dbReference type="InterPro" id="IPR000477">
    <property type="entry name" value="RT_dom"/>
</dbReference>
<dbReference type="InterPro" id="IPR043128">
    <property type="entry name" value="Rev_trsase/Diguanyl_cyclase"/>
</dbReference>
<evidence type="ECO:0000259" key="2">
    <source>
        <dbReference type="PROSITE" id="PS50878"/>
    </source>
</evidence>
<dbReference type="Gene3D" id="3.10.10.10">
    <property type="entry name" value="HIV Type 1 Reverse Transcriptase, subunit A, domain 1"/>
    <property type="match status" value="1"/>
</dbReference>
<organism evidence="3 4">
    <name type="scientific">Megalurothrips usitatus</name>
    <name type="common">bean blossom thrips</name>
    <dbReference type="NCBI Taxonomy" id="439358"/>
    <lineage>
        <taxon>Eukaryota</taxon>
        <taxon>Metazoa</taxon>
        <taxon>Ecdysozoa</taxon>
        <taxon>Arthropoda</taxon>
        <taxon>Hexapoda</taxon>
        <taxon>Insecta</taxon>
        <taxon>Pterygota</taxon>
        <taxon>Neoptera</taxon>
        <taxon>Paraneoptera</taxon>
        <taxon>Thysanoptera</taxon>
        <taxon>Terebrantia</taxon>
        <taxon>Thripoidea</taxon>
        <taxon>Thripidae</taxon>
        <taxon>Megalurothrips</taxon>
    </lineage>
</organism>
<dbReference type="PANTHER" id="PTHR19446">
    <property type="entry name" value="REVERSE TRANSCRIPTASES"/>
    <property type="match status" value="1"/>
</dbReference>
<dbReference type="InterPro" id="IPR043502">
    <property type="entry name" value="DNA/RNA_pol_sf"/>
</dbReference>
<sequence>MSRLYRLLRRERRRAAAGANAGGPRLQDWDREAQRIAGQPPPFQPEEPDLHSPAPTAAQLQAYAQGLNNGTAAGPDHLPPELLKYAPSELFAHLERVVRAHWDDNSFPKEWTQSLQIPIPKKPRPRNTDDYRPIALCTVIYKLLAKHILFLLQAKLPQLPQQGTPAHVLALDLKAAFPSISMEAAVRVLREEGISPFLVNRVLATAFTDATSYAWGRERTAPVLRGRGVRQGYPLSPWLFTLIMHWAIRRAVLRTPAFSLELGVLLPAILAYADDLLLLSTRRADLEELLQVLLPELAELGLHINAAKCEYLLRFPPTDRNPLPPPKEETVELAGHRFPWVDKLVYLGAVIRDRLDRPSIIKHRAMKGKRALAGLFPSLQRYPLPDTILQRLYQTVILPTLTYELATSSSTLHTRSKLTREANIMRRALLATARGRRPGQPIPPPDLSDMDNKLTRARIGYLGHILRRPANHPLRAAQRLEAAYKKRGRPCFTFKTDLGRDLGAYPEPEQGWAALLRSKTATSSYLRRTPTLPEEERREFGEEELEGMLWEPEQVSDSD</sequence>
<feature type="domain" description="Reverse transcriptase" evidence="2">
    <location>
        <begin position="100"/>
        <end position="351"/>
    </location>
</feature>
<dbReference type="GO" id="GO:0071897">
    <property type="term" value="P:DNA biosynthetic process"/>
    <property type="evidence" value="ECO:0007669"/>
    <property type="project" value="UniProtKB-ARBA"/>
</dbReference>